<dbReference type="SUPFAM" id="SSF46785">
    <property type="entry name" value="Winged helix' DNA-binding domain"/>
    <property type="match status" value="1"/>
</dbReference>
<evidence type="ECO:0000313" key="14">
    <source>
        <dbReference type="EMBL" id="SDZ78025.1"/>
    </source>
</evidence>
<comment type="similarity">
    <text evidence="2">Belongs to the Fur family.</text>
</comment>
<evidence type="ECO:0000256" key="12">
    <source>
        <dbReference type="PIRSR" id="PIRSR602481-1"/>
    </source>
</evidence>
<organism evidence="14 15">
    <name type="scientific">Desulfuromusa kysingii</name>
    <dbReference type="NCBI Taxonomy" id="37625"/>
    <lineage>
        <taxon>Bacteria</taxon>
        <taxon>Pseudomonadati</taxon>
        <taxon>Thermodesulfobacteriota</taxon>
        <taxon>Desulfuromonadia</taxon>
        <taxon>Desulfuromonadales</taxon>
        <taxon>Geopsychrobacteraceae</taxon>
        <taxon>Desulfuromusa</taxon>
    </lineage>
</organism>
<evidence type="ECO:0000256" key="10">
    <source>
        <dbReference type="ARBA" id="ARBA00023125"/>
    </source>
</evidence>
<comment type="subcellular location">
    <subcellularLocation>
        <location evidence="1">Cytoplasm</location>
    </subcellularLocation>
</comment>
<comment type="cofactor">
    <cofactor evidence="12">
        <name>Zn(2+)</name>
        <dbReference type="ChEBI" id="CHEBI:29105"/>
    </cofactor>
    <text evidence="12">Binds 1 zinc ion per subunit.</text>
</comment>
<feature type="binding site" evidence="13">
    <location>
        <position position="112"/>
    </location>
    <ligand>
        <name>Fe cation</name>
        <dbReference type="ChEBI" id="CHEBI:24875"/>
    </ligand>
</feature>
<feature type="binding site" evidence="12">
    <location>
        <position position="137"/>
    </location>
    <ligand>
        <name>Zn(2+)</name>
        <dbReference type="ChEBI" id="CHEBI:29105"/>
    </ligand>
</feature>
<dbReference type="GO" id="GO:0000976">
    <property type="term" value="F:transcription cis-regulatory region binding"/>
    <property type="evidence" value="ECO:0007669"/>
    <property type="project" value="TreeGrafter"/>
</dbReference>
<evidence type="ECO:0000256" key="9">
    <source>
        <dbReference type="ARBA" id="ARBA00023015"/>
    </source>
</evidence>
<dbReference type="RefSeq" id="WP_245706322.1">
    <property type="nucleotide sequence ID" value="NZ_FNQN01000001.1"/>
</dbReference>
<gene>
    <name evidence="14" type="ORF">SAMN05660420_00271</name>
</gene>
<evidence type="ECO:0000256" key="11">
    <source>
        <dbReference type="ARBA" id="ARBA00023163"/>
    </source>
</evidence>
<comment type="cofactor">
    <cofactor evidence="13">
        <name>Mn(2+)</name>
        <dbReference type="ChEBI" id="CHEBI:29035"/>
    </cofactor>
    <cofactor evidence="13">
        <name>Fe(2+)</name>
        <dbReference type="ChEBI" id="CHEBI:29033"/>
    </cofactor>
    <text evidence="13">Binds 1 Mn(2+) or Fe(2+) ion per subunit.</text>
</comment>
<dbReference type="Gene3D" id="1.10.10.10">
    <property type="entry name" value="Winged helix-like DNA-binding domain superfamily/Winged helix DNA-binding domain"/>
    <property type="match status" value="1"/>
</dbReference>
<dbReference type="CDD" id="cd07153">
    <property type="entry name" value="Fur_like"/>
    <property type="match status" value="1"/>
</dbReference>
<evidence type="ECO:0000256" key="8">
    <source>
        <dbReference type="ARBA" id="ARBA00022833"/>
    </source>
</evidence>
<keyword evidence="10" id="KW-0238">DNA-binding</keyword>
<comment type="subunit">
    <text evidence="3">Homodimer.</text>
</comment>
<dbReference type="InterPro" id="IPR043135">
    <property type="entry name" value="Fur_C"/>
</dbReference>
<evidence type="ECO:0000256" key="4">
    <source>
        <dbReference type="ARBA" id="ARBA00020910"/>
    </source>
</evidence>
<dbReference type="InterPro" id="IPR036388">
    <property type="entry name" value="WH-like_DNA-bd_sf"/>
</dbReference>
<keyword evidence="9" id="KW-0805">Transcription regulation</keyword>
<evidence type="ECO:0000256" key="1">
    <source>
        <dbReference type="ARBA" id="ARBA00004496"/>
    </source>
</evidence>
<dbReference type="PANTHER" id="PTHR33202:SF2">
    <property type="entry name" value="FERRIC UPTAKE REGULATION PROTEIN"/>
    <property type="match status" value="1"/>
</dbReference>
<feature type="binding site" evidence="13">
    <location>
        <position position="93"/>
    </location>
    <ligand>
        <name>Fe cation</name>
        <dbReference type="ChEBI" id="CHEBI:24875"/>
    </ligand>
</feature>
<keyword evidence="5" id="KW-0963">Cytoplasm</keyword>
<evidence type="ECO:0000256" key="3">
    <source>
        <dbReference type="ARBA" id="ARBA00011738"/>
    </source>
</evidence>
<keyword evidence="6" id="KW-0678">Repressor</keyword>
<dbReference type="EMBL" id="FNQN01000001">
    <property type="protein sequence ID" value="SDZ78025.1"/>
    <property type="molecule type" value="Genomic_DNA"/>
</dbReference>
<feature type="binding site" evidence="12">
    <location>
        <position position="100"/>
    </location>
    <ligand>
        <name>Zn(2+)</name>
        <dbReference type="ChEBI" id="CHEBI:29105"/>
    </ligand>
</feature>
<evidence type="ECO:0000256" key="6">
    <source>
        <dbReference type="ARBA" id="ARBA00022491"/>
    </source>
</evidence>
<evidence type="ECO:0000256" key="2">
    <source>
        <dbReference type="ARBA" id="ARBA00007957"/>
    </source>
</evidence>
<keyword evidence="8 12" id="KW-0862">Zinc</keyword>
<dbReference type="InterPro" id="IPR002481">
    <property type="entry name" value="FUR"/>
</dbReference>
<dbReference type="PANTHER" id="PTHR33202">
    <property type="entry name" value="ZINC UPTAKE REGULATION PROTEIN"/>
    <property type="match status" value="1"/>
</dbReference>
<dbReference type="GO" id="GO:0045892">
    <property type="term" value="P:negative regulation of DNA-templated transcription"/>
    <property type="evidence" value="ECO:0007669"/>
    <property type="project" value="TreeGrafter"/>
</dbReference>
<evidence type="ECO:0000256" key="13">
    <source>
        <dbReference type="PIRSR" id="PIRSR602481-2"/>
    </source>
</evidence>
<dbReference type="Gene3D" id="3.30.1490.190">
    <property type="match status" value="1"/>
</dbReference>
<dbReference type="Pfam" id="PF01475">
    <property type="entry name" value="FUR"/>
    <property type="match status" value="1"/>
</dbReference>
<name>A0A1H3VT52_9BACT</name>
<dbReference type="GO" id="GO:0005829">
    <property type="term" value="C:cytosol"/>
    <property type="evidence" value="ECO:0007669"/>
    <property type="project" value="TreeGrafter"/>
</dbReference>
<accession>A0A1H3VT52</accession>
<dbReference type="InterPro" id="IPR036390">
    <property type="entry name" value="WH_DNA-bd_sf"/>
</dbReference>
<dbReference type="GO" id="GO:0008270">
    <property type="term" value="F:zinc ion binding"/>
    <property type="evidence" value="ECO:0007669"/>
    <property type="project" value="TreeGrafter"/>
</dbReference>
<keyword evidence="13" id="KW-0408">Iron</keyword>
<evidence type="ECO:0000313" key="15">
    <source>
        <dbReference type="Proteomes" id="UP000199409"/>
    </source>
</evidence>
<dbReference type="AlphaFoldDB" id="A0A1H3VT52"/>
<dbReference type="Proteomes" id="UP000199409">
    <property type="component" value="Unassembled WGS sequence"/>
</dbReference>
<keyword evidence="7 12" id="KW-0479">Metal-binding</keyword>
<evidence type="ECO:0000256" key="7">
    <source>
        <dbReference type="ARBA" id="ARBA00022723"/>
    </source>
</evidence>
<feature type="binding site" evidence="13">
    <location>
        <position position="129"/>
    </location>
    <ligand>
        <name>Fe cation</name>
        <dbReference type="ChEBI" id="CHEBI:24875"/>
    </ligand>
</feature>
<keyword evidence="11" id="KW-0804">Transcription</keyword>
<dbReference type="GO" id="GO:0003700">
    <property type="term" value="F:DNA-binding transcription factor activity"/>
    <property type="evidence" value="ECO:0007669"/>
    <property type="project" value="InterPro"/>
</dbReference>
<feature type="binding site" evidence="13">
    <location>
        <position position="91"/>
    </location>
    <ligand>
        <name>Fe cation</name>
        <dbReference type="ChEBI" id="CHEBI:24875"/>
    </ligand>
</feature>
<protein>
    <recommendedName>
        <fullName evidence="4">Ferric uptake regulation protein</fullName>
    </recommendedName>
</protein>
<reference evidence="14 15" key="1">
    <citation type="submission" date="2016-10" db="EMBL/GenBank/DDBJ databases">
        <authorList>
            <person name="de Groot N.N."/>
        </authorList>
    </citation>
    <scope>NUCLEOTIDE SEQUENCE [LARGE SCALE GENOMIC DNA]</scope>
    <source>
        <strain evidence="14 15">DSM 7343</strain>
    </source>
</reference>
<dbReference type="STRING" id="37625.SAMN05660420_00271"/>
<sequence>MKTRKKTLRDYLQLKGLKITNQREIILKTFLDSRSHCSTDDLYIRLRKKHPKIGYATVHRTLKLLVASGIAIEQNFGDGQARYEPVQDNHHHDHLICRECGLIIEFEEPQIEKLQHQVAAAHQFTIESHRHELYGLCSRCSHLK</sequence>
<dbReference type="GO" id="GO:1900705">
    <property type="term" value="P:negative regulation of siderophore biosynthetic process"/>
    <property type="evidence" value="ECO:0007669"/>
    <property type="project" value="TreeGrafter"/>
</dbReference>
<proteinExistence type="inferred from homology"/>
<keyword evidence="15" id="KW-1185">Reference proteome</keyword>
<feature type="binding site" evidence="12">
    <location>
        <position position="97"/>
    </location>
    <ligand>
        <name>Zn(2+)</name>
        <dbReference type="ChEBI" id="CHEBI:29105"/>
    </ligand>
</feature>
<feature type="binding site" evidence="12">
    <location>
        <position position="140"/>
    </location>
    <ligand>
        <name>Zn(2+)</name>
        <dbReference type="ChEBI" id="CHEBI:29105"/>
    </ligand>
</feature>
<evidence type="ECO:0000256" key="5">
    <source>
        <dbReference type="ARBA" id="ARBA00022490"/>
    </source>
</evidence>